<keyword evidence="1" id="KW-0812">Transmembrane</keyword>
<dbReference type="Proteomes" id="UP000479692">
    <property type="component" value="Unassembled WGS sequence"/>
</dbReference>
<proteinExistence type="predicted"/>
<keyword evidence="3" id="KW-1185">Reference proteome</keyword>
<organism evidence="2 3">
    <name type="scientific">Noviluteimonas gilva</name>
    <dbReference type="NCBI Taxonomy" id="2682097"/>
    <lineage>
        <taxon>Bacteria</taxon>
        <taxon>Pseudomonadati</taxon>
        <taxon>Pseudomonadota</taxon>
        <taxon>Gammaproteobacteria</taxon>
        <taxon>Lysobacterales</taxon>
        <taxon>Lysobacteraceae</taxon>
        <taxon>Noviluteimonas</taxon>
    </lineage>
</organism>
<reference evidence="2 3" key="1">
    <citation type="submission" date="2019-12" db="EMBL/GenBank/DDBJ databases">
        <authorList>
            <person name="Xu J."/>
        </authorList>
    </citation>
    <scope>NUCLEOTIDE SEQUENCE [LARGE SCALE GENOMIC DNA]</scope>
    <source>
        <strain evidence="2 3">HX-5-24</strain>
    </source>
</reference>
<evidence type="ECO:0000313" key="2">
    <source>
        <dbReference type="EMBL" id="MUV15276.1"/>
    </source>
</evidence>
<evidence type="ECO:0000256" key="1">
    <source>
        <dbReference type="SAM" id="Phobius"/>
    </source>
</evidence>
<accession>A0A7C9HNT9</accession>
<evidence type="ECO:0000313" key="3">
    <source>
        <dbReference type="Proteomes" id="UP000479692"/>
    </source>
</evidence>
<sequence length="150" mass="16554">MLEGSSVSPMTKRWMLKFAIAAGLGVAALGLFRFQVGFTLAHHTRERILVFSPYWFEALGTRIWLAWCAYVVLLASIAVLVPVEWRERAWRRGLNSVVAALLSIGSLLLAMHLWGLKARSLGEIGWAAAALALAAYVARVDQFKWLGGKA</sequence>
<gene>
    <name evidence="2" type="ORF">GN331_13805</name>
</gene>
<feature type="transmembrane region" description="Helical" evidence="1">
    <location>
        <begin position="61"/>
        <end position="81"/>
    </location>
</feature>
<feature type="transmembrane region" description="Helical" evidence="1">
    <location>
        <begin position="120"/>
        <end position="138"/>
    </location>
</feature>
<dbReference type="RefSeq" id="WP_156642813.1">
    <property type="nucleotide sequence ID" value="NZ_WOXT01000004.1"/>
</dbReference>
<name>A0A7C9HNT9_9GAMM</name>
<keyword evidence="1" id="KW-0472">Membrane</keyword>
<dbReference type="AlphaFoldDB" id="A0A7C9HNT9"/>
<comment type="caution">
    <text evidence="2">The sequence shown here is derived from an EMBL/GenBank/DDBJ whole genome shotgun (WGS) entry which is preliminary data.</text>
</comment>
<evidence type="ECO:0008006" key="4">
    <source>
        <dbReference type="Google" id="ProtNLM"/>
    </source>
</evidence>
<protein>
    <recommendedName>
        <fullName evidence="4">Transmembrane protein</fullName>
    </recommendedName>
</protein>
<dbReference type="EMBL" id="WOXT01000004">
    <property type="protein sequence ID" value="MUV15276.1"/>
    <property type="molecule type" value="Genomic_DNA"/>
</dbReference>
<feature type="transmembrane region" description="Helical" evidence="1">
    <location>
        <begin position="93"/>
        <end position="114"/>
    </location>
</feature>
<keyword evidence="1" id="KW-1133">Transmembrane helix</keyword>